<dbReference type="FunFam" id="3.40.50.2000:FF:000019">
    <property type="entry name" value="Glycosyltransferase"/>
    <property type="match status" value="1"/>
</dbReference>
<organism evidence="5 6">
    <name type="scientific">Morella rubra</name>
    <name type="common">Chinese bayberry</name>
    <dbReference type="NCBI Taxonomy" id="262757"/>
    <lineage>
        <taxon>Eukaryota</taxon>
        <taxon>Viridiplantae</taxon>
        <taxon>Streptophyta</taxon>
        <taxon>Embryophyta</taxon>
        <taxon>Tracheophyta</taxon>
        <taxon>Spermatophyta</taxon>
        <taxon>Magnoliopsida</taxon>
        <taxon>eudicotyledons</taxon>
        <taxon>Gunneridae</taxon>
        <taxon>Pentapetalae</taxon>
        <taxon>rosids</taxon>
        <taxon>fabids</taxon>
        <taxon>Fagales</taxon>
        <taxon>Myricaceae</taxon>
        <taxon>Morella</taxon>
    </lineage>
</organism>
<name>A0A6A1VL44_9ROSI</name>
<dbReference type="CDD" id="cd03784">
    <property type="entry name" value="GT1_Gtf-like"/>
    <property type="match status" value="1"/>
</dbReference>
<accession>A0A6A1VL44</accession>
<dbReference type="EMBL" id="RXIC02000023">
    <property type="protein sequence ID" value="KAB1213453.1"/>
    <property type="molecule type" value="Genomic_DNA"/>
</dbReference>
<dbReference type="OrthoDB" id="5835829at2759"/>
<evidence type="ECO:0000313" key="5">
    <source>
        <dbReference type="EMBL" id="KAB1213453.1"/>
    </source>
</evidence>
<dbReference type="PROSITE" id="PS00375">
    <property type="entry name" value="UDPGT"/>
    <property type="match status" value="1"/>
</dbReference>
<keyword evidence="3" id="KW-0328">Glycosyltransferase</keyword>
<proteinExistence type="inferred from homology"/>
<keyword evidence="6" id="KW-1185">Reference proteome</keyword>
<protein>
    <recommendedName>
        <fullName evidence="4">Glycosyltransferase</fullName>
        <ecNumber evidence="4">2.4.1.-</ecNumber>
    </recommendedName>
</protein>
<dbReference type="SUPFAM" id="SSF53756">
    <property type="entry name" value="UDP-Glycosyltransferase/glycogen phosphorylase"/>
    <property type="match status" value="1"/>
</dbReference>
<sequence>MYSTKGYYFVVYGQACLSVWPNRHRKCHAVSSLVHLFKPVHTQACEQCRSIPSTAQPIPRNHCAPPLSINMVHQHILLVTFPNQSHINPSLQFAKRLIQLGVRVTFATSVFTHHRLTQFPTPDGLSFATFSDSYENGFNGGDVDHYMSKLRHHGSQTLSDFIVSSAKEGRTFTCLICAILASWAAEVARVLHLPTMLLWIQPDTVFDIYYYYFNGYGDLIRSSATNDSSQIVELPRLSLLVARDLPTVLDASNKHGFLIPWLQEQFAGLEKESNPKILANTFDALEPEALRAIGRFNLIAIRLVIPSAFLDGKDPLDTSYGGDLLQGSKDSIEWLNSKPESSIIYISFGSISVLSKQQLEEIARGLLSIGHPFLWVIRAKGNREEEKEEDILSCRKELEHKGTIVPWCSQVEVLSHPSVGCFVSHCGRNSTLESLVFGVPMVAFPQWLDQQTNAKLMEDVWRVGVRVTANKDGIVDGHEIKRCLELVIGSAERGDEMRRNAKKWKELAREAAKEGGSSYNNLKAFVDEIRDGCS</sequence>
<dbReference type="GO" id="GO:0080044">
    <property type="term" value="F:quercetin 7-O-glucosyltransferase activity"/>
    <property type="evidence" value="ECO:0007669"/>
    <property type="project" value="TreeGrafter"/>
</dbReference>
<dbReference type="Gene3D" id="3.40.50.2000">
    <property type="entry name" value="Glycogen Phosphorylase B"/>
    <property type="match status" value="2"/>
</dbReference>
<evidence type="ECO:0000313" key="6">
    <source>
        <dbReference type="Proteomes" id="UP000516437"/>
    </source>
</evidence>
<evidence type="ECO:0000256" key="4">
    <source>
        <dbReference type="RuleBase" id="RU362057"/>
    </source>
</evidence>
<evidence type="ECO:0000256" key="3">
    <source>
        <dbReference type="RuleBase" id="RU003718"/>
    </source>
</evidence>
<dbReference type="PANTHER" id="PTHR11926:SF870">
    <property type="entry name" value="UDP-GLYCOSYLTRANSFERASE 75B1"/>
    <property type="match status" value="1"/>
</dbReference>
<dbReference type="GO" id="GO:0080043">
    <property type="term" value="F:quercetin 3-O-glucosyltransferase activity"/>
    <property type="evidence" value="ECO:0007669"/>
    <property type="project" value="TreeGrafter"/>
</dbReference>
<gene>
    <name evidence="5" type="ORF">CJ030_MR5G003477</name>
</gene>
<keyword evidence="2 3" id="KW-0808">Transferase</keyword>
<evidence type="ECO:0000256" key="1">
    <source>
        <dbReference type="ARBA" id="ARBA00009995"/>
    </source>
</evidence>
<evidence type="ECO:0000256" key="2">
    <source>
        <dbReference type="ARBA" id="ARBA00022679"/>
    </source>
</evidence>
<reference evidence="5 6" key="1">
    <citation type="journal article" date="2019" name="Plant Biotechnol. J.">
        <title>The red bayberry genome and genetic basis of sex determination.</title>
        <authorList>
            <person name="Jia H.M."/>
            <person name="Jia H.J."/>
            <person name="Cai Q.L."/>
            <person name="Wang Y."/>
            <person name="Zhao H.B."/>
            <person name="Yang W.F."/>
            <person name="Wang G.Y."/>
            <person name="Li Y.H."/>
            <person name="Zhan D.L."/>
            <person name="Shen Y.T."/>
            <person name="Niu Q.F."/>
            <person name="Chang L."/>
            <person name="Qiu J."/>
            <person name="Zhao L."/>
            <person name="Xie H.B."/>
            <person name="Fu W.Y."/>
            <person name="Jin J."/>
            <person name="Li X.W."/>
            <person name="Jiao Y."/>
            <person name="Zhou C.C."/>
            <person name="Tu T."/>
            <person name="Chai C.Y."/>
            <person name="Gao J.L."/>
            <person name="Fan L.J."/>
            <person name="van de Weg E."/>
            <person name="Wang J.Y."/>
            <person name="Gao Z.S."/>
        </authorList>
    </citation>
    <scope>NUCLEOTIDE SEQUENCE [LARGE SCALE GENOMIC DNA]</scope>
    <source>
        <tissue evidence="5">Leaves</tissue>
    </source>
</reference>
<dbReference type="InterPro" id="IPR035595">
    <property type="entry name" value="UDP_glycos_trans_CS"/>
</dbReference>
<dbReference type="PANTHER" id="PTHR11926">
    <property type="entry name" value="GLUCOSYL/GLUCURONOSYL TRANSFERASES"/>
    <property type="match status" value="1"/>
</dbReference>
<dbReference type="InterPro" id="IPR002213">
    <property type="entry name" value="UDP_glucos_trans"/>
</dbReference>
<comment type="caution">
    <text evidence="5">The sequence shown here is derived from an EMBL/GenBank/DDBJ whole genome shotgun (WGS) entry which is preliminary data.</text>
</comment>
<dbReference type="EC" id="2.4.1.-" evidence="4"/>
<dbReference type="Proteomes" id="UP000516437">
    <property type="component" value="Chromosome 5"/>
</dbReference>
<dbReference type="AlphaFoldDB" id="A0A6A1VL44"/>
<dbReference type="Pfam" id="PF00201">
    <property type="entry name" value="UDPGT"/>
    <property type="match status" value="1"/>
</dbReference>
<comment type="similarity">
    <text evidence="1 3">Belongs to the UDP-glycosyltransferase family.</text>
</comment>